<keyword evidence="2" id="KW-1185">Reference proteome</keyword>
<gene>
    <name evidence="1" type="ORF">FMEXI_2308</name>
</gene>
<evidence type="ECO:0000313" key="2">
    <source>
        <dbReference type="Proteomes" id="UP000522262"/>
    </source>
</evidence>
<dbReference type="Gene3D" id="2.60.120.10">
    <property type="entry name" value="Jelly Rolls"/>
    <property type="match status" value="1"/>
</dbReference>
<dbReference type="InterPro" id="IPR014710">
    <property type="entry name" value="RmlC-like_jellyroll"/>
</dbReference>
<reference evidence="1 2" key="1">
    <citation type="submission" date="2020-05" db="EMBL/GenBank/DDBJ databases">
        <title>Identification and distribution of gene clusters putatively required for synthesis of sphingolipid metabolism inhibitors in phylogenetically diverse species of the filamentous fungus Fusarium.</title>
        <authorList>
            <person name="Kim H.-S."/>
            <person name="Busman M."/>
            <person name="Brown D.W."/>
            <person name="Divon H."/>
            <person name="Uhlig S."/>
            <person name="Proctor R.H."/>
        </authorList>
    </citation>
    <scope>NUCLEOTIDE SEQUENCE [LARGE SCALE GENOMIC DNA]</scope>
    <source>
        <strain evidence="1 2">NRRL 53147</strain>
    </source>
</reference>
<organism evidence="1 2">
    <name type="scientific">Fusarium mexicanum</name>
    <dbReference type="NCBI Taxonomy" id="751941"/>
    <lineage>
        <taxon>Eukaryota</taxon>
        <taxon>Fungi</taxon>
        <taxon>Dikarya</taxon>
        <taxon>Ascomycota</taxon>
        <taxon>Pezizomycotina</taxon>
        <taxon>Sordariomycetes</taxon>
        <taxon>Hypocreomycetidae</taxon>
        <taxon>Hypocreales</taxon>
        <taxon>Nectriaceae</taxon>
        <taxon>Fusarium</taxon>
        <taxon>Fusarium fujikuroi species complex</taxon>
    </lineage>
</organism>
<dbReference type="AlphaFoldDB" id="A0A8H5N6B8"/>
<protein>
    <submittedName>
        <fullName evidence="1">Cupin domain-containing protein</fullName>
    </submittedName>
</protein>
<evidence type="ECO:0000313" key="1">
    <source>
        <dbReference type="EMBL" id="KAF5553659.1"/>
    </source>
</evidence>
<dbReference type="Proteomes" id="UP000522262">
    <property type="component" value="Unassembled WGS sequence"/>
</dbReference>
<proteinExistence type="predicted"/>
<sequence length="144" mass="16545">MDGQRRLVASIYPRGSERREIRHSVYRIVKRLQSVNLRIMHQVRDVDHCLFVVERKLKVELEGLSSENVLHDREAVVKLASRGFKLDIASPFVKMFSVANGLGIETLIQETGKPFEGFVKPEKLDKVDSEKLTRVAKEIRATME</sequence>
<name>A0A8H5N6B8_9HYPO</name>
<dbReference type="EMBL" id="JAAOAM010000051">
    <property type="protein sequence ID" value="KAF5553659.1"/>
    <property type="molecule type" value="Genomic_DNA"/>
</dbReference>
<accession>A0A8H5N6B8</accession>
<comment type="caution">
    <text evidence="1">The sequence shown here is derived from an EMBL/GenBank/DDBJ whole genome shotgun (WGS) entry which is preliminary data.</text>
</comment>